<dbReference type="EMBL" id="CM023484">
    <property type="protein sequence ID" value="KAH6932666.1"/>
    <property type="molecule type" value="Genomic_DNA"/>
</dbReference>
<protein>
    <submittedName>
        <fullName evidence="1">Uncharacterized protein</fullName>
    </submittedName>
</protein>
<evidence type="ECO:0000313" key="2">
    <source>
        <dbReference type="Proteomes" id="UP000821845"/>
    </source>
</evidence>
<organism evidence="1 2">
    <name type="scientific">Hyalomma asiaticum</name>
    <name type="common">Tick</name>
    <dbReference type="NCBI Taxonomy" id="266040"/>
    <lineage>
        <taxon>Eukaryota</taxon>
        <taxon>Metazoa</taxon>
        <taxon>Ecdysozoa</taxon>
        <taxon>Arthropoda</taxon>
        <taxon>Chelicerata</taxon>
        <taxon>Arachnida</taxon>
        <taxon>Acari</taxon>
        <taxon>Parasitiformes</taxon>
        <taxon>Ixodida</taxon>
        <taxon>Ixodoidea</taxon>
        <taxon>Ixodidae</taxon>
        <taxon>Hyalomminae</taxon>
        <taxon>Hyalomma</taxon>
    </lineage>
</organism>
<proteinExistence type="predicted"/>
<gene>
    <name evidence="1" type="ORF">HPB50_008540</name>
</gene>
<reference evidence="1" key="1">
    <citation type="submission" date="2020-05" db="EMBL/GenBank/DDBJ databases">
        <title>Large-scale comparative analyses of tick genomes elucidate their genetic diversity and vector capacities.</title>
        <authorList>
            <person name="Jia N."/>
            <person name="Wang J."/>
            <person name="Shi W."/>
            <person name="Du L."/>
            <person name="Sun Y."/>
            <person name="Zhan W."/>
            <person name="Jiang J."/>
            <person name="Wang Q."/>
            <person name="Zhang B."/>
            <person name="Ji P."/>
            <person name="Sakyi L.B."/>
            <person name="Cui X."/>
            <person name="Yuan T."/>
            <person name="Jiang B."/>
            <person name="Yang W."/>
            <person name="Lam T.T.-Y."/>
            <person name="Chang Q."/>
            <person name="Ding S."/>
            <person name="Wang X."/>
            <person name="Zhu J."/>
            <person name="Ruan X."/>
            <person name="Zhao L."/>
            <person name="Wei J."/>
            <person name="Que T."/>
            <person name="Du C."/>
            <person name="Cheng J."/>
            <person name="Dai P."/>
            <person name="Han X."/>
            <person name="Huang E."/>
            <person name="Gao Y."/>
            <person name="Liu J."/>
            <person name="Shao H."/>
            <person name="Ye R."/>
            <person name="Li L."/>
            <person name="Wei W."/>
            <person name="Wang X."/>
            <person name="Wang C."/>
            <person name="Yang T."/>
            <person name="Huo Q."/>
            <person name="Li W."/>
            <person name="Guo W."/>
            <person name="Chen H."/>
            <person name="Zhou L."/>
            <person name="Ni X."/>
            <person name="Tian J."/>
            <person name="Zhou Y."/>
            <person name="Sheng Y."/>
            <person name="Liu T."/>
            <person name="Pan Y."/>
            <person name="Xia L."/>
            <person name="Li J."/>
            <person name="Zhao F."/>
            <person name="Cao W."/>
        </authorList>
    </citation>
    <scope>NUCLEOTIDE SEQUENCE</scope>
    <source>
        <strain evidence="1">Hyas-2018</strain>
    </source>
</reference>
<accession>A0ACB7SF42</accession>
<name>A0ACB7SF42_HYAAI</name>
<sequence length="176" mass="19884">MGIIRAIGSRHAWTGYQKWVMAIANLKDDAKEWHESEGIRQSSWNEWCARLIAAFGKICPDEALTSESNQPTTDGGTQERCYIVASHSPTLVTLFDYDCLKSCPVGVCLCMCGQKTTLRKWAQEYDGARVWAARTFSFRFRFQCLQPKWLPLFTMANNKILGPATGAYQVFVTSLI</sequence>
<keyword evidence="2" id="KW-1185">Reference proteome</keyword>
<dbReference type="Proteomes" id="UP000821845">
    <property type="component" value="Chromosome 4"/>
</dbReference>
<evidence type="ECO:0000313" key="1">
    <source>
        <dbReference type="EMBL" id="KAH6932666.1"/>
    </source>
</evidence>
<comment type="caution">
    <text evidence="1">The sequence shown here is derived from an EMBL/GenBank/DDBJ whole genome shotgun (WGS) entry which is preliminary data.</text>
</comment>